<dbReference type="InterPro" id="IPR037294">
    <property type="entry name" value="ABC_BtuC-like"/>
</dbReference>
<keyword evidence="6 8" id="KW-1133">Transmembrane helix</keyword>
<evidence type="ECO:0000256" key="2">
    <source>
        <dbReference type="ARBA" id="ARBA00007935"/>
    </source>
</evidence>
<reference evidence="9 10" key="1">
    <citation type="submission" date="2020-03" db="EMBL/GenBank/DDBJ databases">
        <title>Sphingomonas sp. nov., isolated from fish.</title>
        <authorList>
            <person name="Hyun D.-W."/>
            <person name="Bae J.-W."/>
        </authorList>
    </citation>
    <scope>NUCLEOTIDE SEQUENCE [LARGE SCALE GENOMIC DNA]</scope>
    <source>
        <strain evidence="9 10">HDW15B</strain>
    </source>
</reference>
<feature type="transmembrane region" description="Helical" evidence="8">
    <location>
        <begin position="48"/>
        <end position="66"/>
    </location>
</feature>
<keyword evidence="5 8" id="KW-0812">Transmembrane</keyword>
<feature type="transmembrane region" description="Helical" evidence="8">
    <location>
        <begin position="168"/>
        <end position="196"/>
    </location>
</feature>
<evidence type="ECO:0000256" key="1">
    <source>
        <dbReference type="ARBA" id="ARBA00004651"/>
    </source>
</evidence>
<dbReference type="PANTHER" id="PTHR30472:SF29">
    <property type="entry name" value="VITAMIN B12 IMPORT SYSTEM PERMEASE PROTEIN BTUC"/>
    <property type="match status" value="1"/>
</dbReference>
<evidence type="ECO:0000313" key="9">
    <source>
        <dbReference type="EMBL" id="QIK77574.1"/>
    </source>
</evidence>
<feature type="transmembrane region" description="Helical" evidence="8">
    <location>
        <begin position="208"/>
        <end position="227"/>
    </location>
</feature>
<evidence type="ECO:0000256" key="4">
    <source>
        <dbReference type="ARBA" id="ARBA00022475"/>
    </source>
</evidence>
<dbReference type="Gene3D" id="1.10.3470.10">
    <property type="entry name" value="ABC transporter involved in vitamin B12 uptake, BtuC"/>
    <property type="match status" value="1"/>
</dbReference>
<keyword evidence="3" id="KW-0813">Transport</keyword>
<dbReference type="RefSeq" id="WP_166409970.1">
    <property type="nucleotide sequence ID" value="NZ_CP049869.1"/>
</dbReference>
<comment type="similarity">
    <text evidence="2">Belongs to the binding-protein-dependent transport system permease family. FecCD subfamily.</text>
</comment>
<keyword evidence="4" id="KW-1003">Cell membrane</keyword>
<dbReference type="Proteomes" id="UP000503222">
    <property type="component" value="Chromosome"/>
</dbReference>
<dbReference type="GO" id="GO:0005886">
    <property type="term" value="C:plasma membrane"/>
    <property type="evidence" value="ECO:0007669"/>
    <property type="project" value="UniProtKB-SubCell"/>
</dbReference>
<dbReference type="PANTHER" id="PTHR30472">
    <property type="entry name" value="FERRIC ENTEROBACTIN TRANSPORT SYSTEM PERMEASE PROTEIN"/>
    <property type="match status" value="1"/>
</dbReference>
<feature type="transmembrane region" description="Helical" evidence="8">
    <location>
        <begin position="236"/>
        <end position="255"/>
    </location>
</feature>
<dbReference type="InterPro" id="IPR000522">
    <property type="entry name" value="ABC_transptr_permease_BtuC"/>
</dbReference>
<comment type="subcellular location">
    <subcellularLocation>
        <location evidence="1">Cell membrane</location>
        <topology evidence="1">Multi-pass membrane protein</topology>
    </subcellularLocation>
</comment>
<sequence length="263" mass="26625">MLGISGAALQALFANPLSSPDVTGTSGGAVLGAVLGAYWLGLSDPLLLTAFGAAGALLALLLLLLLAGRRAETSTMLLAGLAIALASGAGTSLLLALAPSPFAFYDAFDWLMGSFVDRSLPQAAAALIPAGIACTLMLRRARALDVMALGEDVAASMGYHPRRIGVEVVLLTAVAVGACVSVCGSIGFVGLIAPFVARRISRGHPGRALLPAALIGALLLLLADLALRLAPAGRPIPVGVLTTALGTPLFIWIVVTMRREVAS</sequence>
<evidence type="ECO:0000313" key="10">
    <source>
        <dbReference type="Proteomes" id="UP000503222"/>
    </source>
</evidence>
<gene>
    <name evidence="9" type="ORF">G7077_00190</name>
</gene>
<evidence type="ECO:0000256" key="5">
    <source>
        <dbReference type="ARBA" id="ARBA00022692"/>
    </source>
</evidence>
<keyword evidence="7 8" id="KW-0472">Membrane</keyword>
<evidence type="ECO:0000256" key="8">
    <source>
        <dbReference type="SAM" id="Phobius"/>
    </source>
</evidence>
<evidence type="ECO:0000256" key="6">
    <source>
        <dbReference type="ARBA" id="ARBA00022989"/>
    </source>
</evidence>
<feature type="transmembrane region" description="Helical" evidence="8">
    <location>
        <begin position="119"/>
        <end position="138"/>
    </location>
</feature>
<dbReference type="SUPFAM" id="SSF81345">
    <property type="entry name" value="ABC transporter involved in vitamin B12 uptake, BtuC"/>
    <property type="match status" value="1"/>
</dbReference>
<name>A0A6G7YLF6_9SPHN</name>
<organism evidence="9 10">
    <name type="scientific">Sphingomonas piscis</name>
    <dbReference type="NCBI Taxonomy" id="2714943"/>
    <lineage>
        <taxon>Bacteria</taxon>
        <taxon>Pseudomonadati</taxon>
        <taxon>Pseudomonadota</taxon>
        <taxon>Alphaproteobacteria</taxon>
        <taxon>Sphingomonadales</taxon>
        <taxon>Sphingomonadaceae</taxon>
        <taxon>Sphingomonas</taxon>
    </lineage>
</organism>
<dbReference type="GO" id="GO:0022857">
    <property type="term" value="F:transmembrane transporter activity"/>
    <property type="evidence" value="ECO:0007669"/>
    <property type="project" value="InterPro"/>
</dbReference>
<proteinExistence type="inferred from homology"/>
<dbReference type="GO" id="GO:0015889">
    <property type="term" value="P:cobalamin transport"/>
    <property type="evidence" value="ECO:0007669"/>
    <property type="project" value="TreeGrafter"/>
</dbReference>
<protein>
    <submittedName>
        <fullName evidence="9">Iron ABC transporter permease</fullName>
    </submittedName>
</protein>
<evidence type="ECO:0000256" key="7">
    <source>
        <dbReference type="ARBA" id="ARBA00023136"/>
    </source>
</evidence>
<dbReference type="Pfam" id="PF01032">
    <property type="entry name" value="FecCD"/>
    <property type="match status" value="1"/>
</dbReference>
<dbReference type="KEGG" id="spii:G7077_00190"/>
<dbReference type="AlphaFoldDB" id="A0A6G7YLF6"/>
<dbReference type="EMBL" id="CP049869">
    <property type="protein sequence ID" value="QIK77574.1"/>
    <property type="molecule type" value="Genomic_DNA"/>
</dbReference>
<accession>A0A6G7YLF6</accession>
<keyword evidence="10" id="KW-1185">Reference proteome</keyword>
<feature type="transmembrane region" description="Helical" evidence="8">
    <location>
        <begin position="78"/>
        <end position="99"/>
    </location>
</feature>
<evidence type="ECO:0000256" key="3">
    <source>
        <dbReference type="ARBA" id="ARBA00022448"/>
    </source>
</evidence>